<keyword evidence="12" id="KW-1185">Reference proteome</keyword>
<feature type="non-terminal residue" evidence="11">
    <location>
        <position position="615"/>
    </location>
</feature>
<reference evidence="11 12" key="1">
    <citation type="journal article" date="2014" name="Nat. Genet.">
        <title>Genome and transcriptome of the porcine whipworm Trichuris suis.</title>
        <authorList>
            <person name="Jex A.R."/>
            <person name="Nejsum P."/>
            <person name="Schwarz E.M."/>
            <person name="Hu L."/>
            <person name="Young N.D."/>
            <person name="Hall R.S."/>
            <person name="Korhonen P.K."/>
            <person name="Liao S."/>
            <person name="Thamsborg S."/>
            <person name="Xia J."/>
            <person name="Xu P."/>
            <person name="Wang S."/>
            <person name="Scheerlinck J.P."/>
            <person name="Hofmann A."/>
            <person name="Sternberg P.W."/>
            <person name="Wang J."/>
            <person name="Gasser R.B."/>
        </authorList>
    </citation>
    <scope>NUCLEOTIDE SEQUENCE [LARGE SCALE GENOMIC DNA]</scope>
    <source>
        <strain evidence="11">DCEP-RM93F</strain>
        <strain evidence="10">DCEP-RM93M</strain>
    </source>
</reference>
<evidence type="ECO:0000259" key="8">
    <source>
        <dbReference type="PROSITE" id="PS50222"/>
    </source>
</evidence>
<organism evidence="11">
    <name type="scientific">Trichuris suis</name>
    <name type="common">pig whipworm</name>
    <dbReference type="NCBI Taxonomy" id="68888"/>
    <lineage>
        <taxon>Eukaryota</taxon>
        <taxon>Metazoa</taxon>
        <taxon>Ecdysozoa</taxon>
        <taxon>Nematoda</taxon>
        <taxon>Enoplea</taxon>
        <taxon>Dorylaimia</taxon>
        <taxon>Trichinellida</taxon>
        <taxon>Trichuridae</taxon>
        <taxon>Trichuris</taxon>
    </lineage>
</organism>
<dbReference type="InterPro" id="IPR036055">
    <property type="entry name" value="LDL_receptor-like_sf"/>
</dbReference>
<dbReference type="SUPFAM" id="SSF47473">
    <property type="entry name" value="EF-hand"/>
    <property type="match status" value="1"/>
</dbReference>
<name>A0A085N6S9_9BILA</name>
<keyword evidence="2" id="KW-0732">Signal</keyword>
<dbReference type="InterPro" id="IPR002172">
    <property type="entry name" value="LDrepeatLR_classA_rpt"/>
</dbReference>
<dbReference type="SUPFAM" id="SSF50911">
    <property type="entry name" value="Mannose 6-phosphate receptor domain"/>
    <property type="match status" value="1"/>
</dbReference>
<dbReference type="EMBL" id="KL363231">
    <property type="protein sequence ID" value="KFD52144.1"/>
    <property type="molecule type" value="Genomic_DNA"/>
</dbReference>
<dbReference type="InterPro" id="IPR044865">
    <property type="entry name" value="MRH_dom"/>
</dbReference>
<feature type="domain" description="EF-hand" evidence="8">
    <location>
        <begin position="265"/>
        <end position="300"/>
    </location>
</feature>
<dbReference type="AlphaFoldDB" id="A0A085N6S9"/>
<dbReference type="Gene3D" id="4.10.400.10">
    <property type="entry name" value="Low-density Lipoprotein Receptor"/>
    <property type="match status" value="2"/>
</dbReference>
<feature type="region of interest" description="Disordered" evidence="7">
    <location>
        <begin position="343"/>
        <end position="445"/>
    </location>
</feature>
<feature type="domain" description="MRH" evidence="9">
    <location>
        <begin position="504"/>
        <end position="605"/>
    </location>
</feature>
<gene>
    <name evidence="10" type="ORF">M513_06989</name>
    <name evidence="11" type="ORF">M514_06989</name>
</gene>
<feature type="coiled-coil region" evidence="6">
    <location>
        <begin position="172"/>
        <end position="280"/>
    </location>
</feature>
<evidence type="ECO:0000256" key="2">
    <source>
        <dbReference type="ARBA" id="ARBA00022729"/>
    </source>
</evidence>
<dbReference type="PROSITE" id="PS00018">
    <property type="entry name" value="EF_HAND_1"/>
    <property type="match status" value="1"/>
</dbReference>
<feature type="non-terminal residue" evidence="11">
    <location>
        <position position="1"/>
    </location>
</feature>
<dbReference type="CDD" id="cd00112">
    <property type="entry name" value="LDLa"/>
    <property type="match status" value="1"/>
</dbReference>
<dbReference type="Proteomes" id="UP000030764">
    <property type="component" value="Unassembled WGS sequence"/>
</dbReference>
<evidence type="ECO:0000313" key="11">
    <source>
        <dbReference type="EMBL" id="KFD65175.1"/>
    </source>
</evidence>
<dbReference type="PROSITE" id="PS50222">
    <property type="entry name" value="EF_HAND_2"/>
    <property type="match status" value="1"/>
</dbReference>
<dbReference type="Pfam" id="PF13015">
    <property type="entry name" value="PRKCSH_1"/>
    <property type="match status" value="1"/>
</dbReference>
<accession>A0A085N6S9</accession>
<evidence type="ECO:0000256" key="6">
    <source>
        <dbReference type="SAM" id="Coils"/>
    </source>
</evidence>
<sequence>LPVGTPIPLAGVLRRSCDHIRAGACEQSRKRQYQRPPTSFLRTEMPIIISASFLLRFICAGAFIFCVHCGTNVNRLRGIPLNSKFLYKEGEDFTCLDGSLTIAFDWVNDDYCDCPDGSDEPGTSACPRGSFHCPNLGAAAMNIPSSRVNDMICDCCDGSDEWAGHVKCPNLCEELGRRLKAEREQKVALHREGHATRLKMAEEAKKQKQEKQQALEKLEAQLSELSAPLEEAKGKMDEAVRLENEAKNAETAAWEEARKAEKEAERKKKAEAAFEDLDTNKDNMITIEELQARLEFDDNSDGIVTVEEAMAKSAFTFQFTEVNADVFVNEVWERIEYKYKPPVAADDEQQNAQQEAQYKPVDSYESPSDDKESDSVSEGSPEVPEEAESDAENVLPKPLHEEPTTSALPEESTASPEKKSSDADESREPRYTWPARERRYSQSAEEHLTFSNETQALMHAADEARSKYQEILENKSTIEHDIREIKALLSIDFGPDFALLPLYKECFEVKDSQYTYKLCLFDEAFQISLNDGHKISLGRWGKWVDSSSAVVRKQLYENGQTCWNGPTRTTTVVMECGSDNSLRSATEPSMCEYLLTFQTPAACEPPDSLHPEHEL</sequence>
<evidence type="ECO:0000313" key="10">
    <source>
        <dbReference type="EMBL" id="KFD52144.1"/>
    </source>
</evidence>
<feature type="compositionally biased region" description="Basic and acidic residues" evidence="7">
    <location>
        <begin position="416"/>
        <end position="445"/>
    </location>
</feature>
<dbReference type="InterPro" id="IPR002048">
    <property type="entry name" value="EF_hand_dom"/>
</dbReference>
<evidence type="ECO:0000256" key="3">
    <source>
        <dbReference type="ARBA" id="ARBA00022824"/>
    </source>
</evidence>
<dbReference type="Pfam" id="PF12999">
    <property type="entry name" value="PRKCSH-like"/>
    <property type="match status" value="1"/>
</dbReference>
<dbReference type="InterPro" id="IPR028146">
    <property type="entry name" value="PRKCSH_N"/>
</dbReference>
<dbReference type="EMBL" id="KL367543">
    <property type="protein sequence ID" value="KFD65175.1"/>
    <property type="molecule type" value="Genomic_DNA"/>
</dbReference>
<dbReference type="InterPro" id="IPR018247">
    <property type="entry name" value="EF_Hand_1_Ca_BS"/>
</dbReference>
<dbReference type="PROSITE" id="PS51914">
    <property type="entry name" value="MRH"/>
    <property type="match status" value="1"/>
</dbReference>
<dbReference type="Gene3D" id="2.70.130.10">
    <property type="entry name" value="Mannose-6-phosphate receptor binding domain"/>
    <property type="match status" value="1"/>
</dbReference>
<keyword evidence="3" id="KW-0256">Endoplasmic reticulum</keyword>
<dbReference type="InterPro" id="IPR036607">
    <property type="entry name" value="PRKCSH"/>
</dbReference>
<dbReference type="PANTHER" id="PTHR12630">
    <property type="entry name" value="N-LINKED OLIGOSACCHARIDE PROCESSING"/>
    <property type="match status" value="1"/>
</dbReference>
<dbReference type="InterPro" id="IPR011992">
    <property type="entry name" value="EF-hand-dom_pair"/>
</dbReference>
<evidence type="ECO:0000313" key="12">
    <source>
        <dbReference type="Proteomes" id="UP000030764"/>
    </source>
</evidence>
<evidence type="ECO:0000259" key="9">
    <source>
        <dbReference type="PROSITE" id="PS51914"/>
    </source>
</evidence>
<evidence type="ECO:0000256" key="5">
    <source>
        <dbReference type="ARBA" id="ARBA00023157"/>
    </source>
</evidence>
<dbReference type="Gene3D" id="1.10.238.10">
    <property type="entry name" value="EF-hand"/>
    <property type="match status" value="1"/>
</dbReference>
<dbReference type="GO" id="GO:0005509">
    <property type="term" value="F:calcium ion binding"/>
    <property type="evidence" value="ECO:0007669"/>
    <property type="project" value="InterPro"/>
</dbReference>
<dbReference type="InterPro" id="IPR039794">
    <property type="entry name" value="Gtb1-like"/>
</dbReference>
<dbReference type="GO" id="GO:0006491">
    <property type="term" value="P:N-glycan processing"/>
    <property type="evidence" value="ECO:0007669"/>
    <property type="project" value="TreeGrafter"/>
</dbReference>
<proteinExistence type="predicted"/>
<feature type="compositionally biased region" description="Polar residues" evidence="7">
    <location>
        <begin position="404"/>
        <end position="415"/>
    </location>
</feature>
<evidence type="ECO:0000256" key="7">
    <source>
        <dbReference type="SAM" id="MobiDB-lite"/>
    </source>
</evidence>
<keyword evidence="5" id="KW-1015">Disulfide bond</keyword>
<dbReference type="GO" id="GO:0017177">
    <property type="term" value="C:glucosidase II complex"/>
    <property type="evidence" value="ECO:0007669"/>
    <property type="project" value="TreeGrafter"/>
</dbReference>
<protein>
    <recommendedName>
        <fullName evidence="1">Glucosidase 2 subunit beta</fullName>
    </recommendedName>
</protein>
<dbReference type="PANTHER" id="PTHR12630:SF1">
    <property type="entry name" value="GLUCOSIDASE 2 SUBUNIT BETA"/>
    <property type="match status" value="1"/>
</dbReference>
<keyword evidence="4" id="KW-0106">Calcium</keyword>
<dbReference type="Proteomes" id="UP000030758">
    <property type="component" value="Unassembled WGS sequence"/>
</dbReference>
<evidence type="ECO:0000256" key="1">
    <source>
        <dbReference type="ARBA" id="ARBA00022387"/>
    </source>
</evidence>
<keyword evidence="6" id="KW-0175">Coiled coil</keyword>
<dbReference type="InterPro" id="IPR009011">
    <property type="entry name" value="Man6P_isomerase_rcpt-bd_dom_sf"/>
</dbReference>
<evidence type="ECO:0000256" key="4">
    <source>
        <dbReference type="ARBA" id="ARBA00022837"/>
    </source>
</evidence>